<keyword evidence="3" id="KW-1185">Reference proteome</keyword>
<feature type="transmembrane region" description="Helical" evidence="1">
    <location>
        <begin position="103"/>
        <end position="120"/>
    </location>
</feature>
<evidence type="ECO:0000256" key="1">
    <source>
        <dbReference type="SAM" id="Phobius"/>
    </source>
</evidence>
<keyword evidence="1" id="KW-0472">Membrane</keyword>
<evidence type="ECO:0000313" key="3">
    <source>
        <dbReference type="Proteomes" id="UP000326907"/>
    </source>
</evidence>
<dbReference type="Proteomes" id="UP000326907">
    <property type="component" value="Unassembled WGS sequence"/>
</dbReference>
<keyword evidence="1" id="KW-1133">Transmembrane helix</keyword>
<feature type="transmembrane region" description="Helical" evidence="1">
    <location>
        <begin position="35"/>
        <end position="52"/>
    </location>
</feature>
<comment type="caution">
    <text evidence="2">The sequence shown here is derived from an EMBL/GenBank/DDBJ whole genome shotgun (WGS) entry which is preliminary data.</text>
</comment>
<protein>
    <submittedName>
        <fullName evidence="2">DUF2809 domain-containing protein</fullName>
    </submittedName>
</protein>
<name>A0A5N5EUG4_9ACTN</name>
<keyword evidence="1" id="KW-0812">Transmembrane</keyword>
<proteinExistence type="predicted"/>
<dbReference type="RefSeq" id="WP_151509137.1">
    <property type="nucleotide sequence ID" value="NZ_VYUA01000003.1"/>
</dbReference>
<feature type="transmembrane region" description="Helical" evidence="1">
    <location>
        <begin position="59"/>
        <end position="83"/>
    </location>
</feature>
<sequence length="138" mass="13660">MRASSRAVAAGAAAVTVAAGLGVRAAGDGAFAKYAGSALYTVLLCALVALCAPRARPVAVAGTALALSWAVELLQLTGVPAELSAHSTAARLVLGSTFNAPDLFWYAVGAAAAWCLHAGARRLATPCSSAAPRPAASR</sequence>
<organism evidence="2 3">
    <name type="scientific">Streptomyces arboris</name>
    <dbReference type="NCBI Taxonomy" id="2600619"/>
    <lineage>
        <taxon>Bacteria</taxon>
        <taxon>Bacillati</taxon>
        <taxon>Actinomycetota</taxon>
        <taxon>Actinomycetes</taxon>
        <taxon>Kitasatosporales</taxon>
        <taxon>Streptomycetaceae</taxon>
        <taxon>Streptomyces</taxon>
    </lineage>
</organism>
<gene>
    <name evidence="2" type="ORF">F5983_04545</name>
</gene>
<dbReference type="InterPro" id="IPR021257">
    <property type="entry name" value="DUF2809"/>
</dbReference>
<dbReference type="Pfam" id="PF10990">
    <property type="entry name" value="DUF2809"/>
    <property type="match status" value="1"/>
</dbReference>
<evidence type="ECO:0000313" key="2">
    <source>
        <dbReference type="EMBL" id="KAB2593561.1"/>
    </source>
</evidence>
<accession>A0A5N5EUG4</accession>
<dbReference type="EMBL" id="VYUA01000003">
    <property type="protein sequence ID" value="KAB2593561.1"/>
    <property type="molecule type" value="Genomic_DNA"/>
</dbReference>
<dbReference type="AlphaFoldDB" id="A0A5N5EUG4"/>
<reference evidence="2 3" key="1">
    <citation type="submission" date="2019-09" db="EMBL/GenBank/DDBJ databases">
        <authorList>
            <person name="Liu P."/>
        </authorList>
    </citation>
    <scope>NUCLEOTIDE SEQUENCE [LARGE SCALE GENOMIC DNA]</scope>
    <source>
        <strain evidence="2 3">TRM68085</strain>
    </source>
</reference>